<keyword evidence="3" id="KW-1185">Reference proteome</keyword>
<name>H8GTW3_DEIGI</name>
<dbReference type="KEGG" id="dgo:DGo_CA2676"/>
<evidence type="ECO:0000313" key="3">
    <source>
        <dbReference type="Proteomes" id="UP000007575"/>
    </source>
</evidence>
<keyword evidence="1" id="KW-0812">Transmembrane</keyword>
<proteinExistence type="predicted"/>
<dbReference type="RefSeq" id="WP_014686083.1">
    <property type="nucleotide sequence ID" value="NC_017790.1"/>
</dbReference>
<accession>H8GTW3</accession>
<gene>
    <name evidence="2" type="ordered locus">DGo_CA2676</name>
</gene>
<dbReference type="EMBL" id="CP002191">
    <property type="protein sequence ID" value="AFD26603.1"/>
    <property type="molecule type" value="Genomic_DNA"/>
</dbReference>
<reference evidence="2 3" key="1">
    <citation type="journal article" date="2012" name="PLoS ONE">
        <title>Genome sequence and transcriptome analysis of the radioresistant bacterium Deinococcus gobiensis: insights into the extreme environmental adaptations.</title>
        <authorList>
            <person name="Yuan M."/>
            <person name="Chen M."/>
            <person name="Zhang W."/>
            <person name="Lu W."/>
            <person name="Wang J."/>
            <person name="Yang M."/>
            <person name="Zhao P."/>
            <person name="Tang R."/>
            <person name="Li X."/>
            <person name="Hao Y."/>
            <person name="Zhou Z."/>
            <person name="Zhan Y."/>
            <person name="Yu H."/>
            <person name="Teng C."/>
            <person name="Yan Y."/>
            <person name="Ping S."/>
            <person name="Wang Y."/>
            <person name="Lin M."/>
        </authorList>
    </citation>
    <scope>NUCLEOTIDE SEQUENCE [LARGE SCALE GENOMIC DNA]</scope>
    <source>
        <strain evidence="2 3">I-0</strain>
    </source>
</reference>
<keyword evidence="1" id="KW-1133">Transmembrane helix</keyword>
<evidence type="ECO:0000313" key="2">
    <source>
        <dbReference type="EMBL" id="AFD26603.1"/>
    </source>
</evidence>
<feature type="transmembrane region" description="Helical" evidence="1">
    <location>
        <begin position="70"/>
        <end position="95"/>
    </location>
</feature>
<dbReference type="PATRIC" id="fig|745776.4.peg.2744"/>
<feature type="transmembrane region" description="Helical" evidence="1">
    <location>
        <begin position="37"/>
        <end position="58"/>
    </location>
</feature>
<dbReference type="AlphaFoldDB" id="H8GTW3"/>
<organism evidence="2 3">
    <name type="scientific">Deinococcus gobiensis (strain DSM 21396 / JCM 16679 / CGMCC 1.7299 / I-0)</name>
    <dbReference type="NCBI Taxonomy" id="745776"/>
    <lineage>
        <taxon>Bacteria</taxon>
        <taxon>Thermotogati</taxon>
        <taxon>Deinococcota</taxon>
        <taxon>Deinococci</taxon>
        <taxon>Deinococcales</taxon>
        <taxon>Deinococcaceae</taxon>
        <taxon>Deinococcus</taxon>
    </lineage>
</organism>
<keyword evidence="1" id="KW-0472">Membrane</keyword>
<dbReference type="STRING" id="745776.DGo_CA2676"/>
<dbReference type="OrthoDB" id="9888376at2"/>
<dbReference type="Proteomes" id="UP000007575">
    <property type="component" value="Chromosome"/>
</dbReference>
<dbReference type="HOGENOM" id="CLU_1924127_0_0_0"/>
<evidence type="ECO:0000256" key="1">
    <source>
        <dbReference type="SAM" id="Phobius"/>
    </source>
</evidence>
<feature type="transmembrane region" description="Helical" evidence="1">
    <location>
        <begin position="12"/>
        <end position="31"/>
    </location>
</feature>
<sequence>MTRAETLRRVQGPYLGATVLLALGGLLGLFLGPKGQVNWWATALLMLAPLADALRCVAVYRQQDEYGQTLMLRSAALAFAGVMGALLALSLLSSARGSADFAAGTMVGVYVAGYGTFLLTQTVLARREAQE</sequence>
<protein>
    <recommendedName>
        <fullName evidence="4">DUF2178 domain-containing protein</fullName>
    </recommendedName>
</protein>
<feature type="transmembrane region" description="Helical" evidence="1">
    <location>
        <begin position="101"/>
        <end position="125"/>
    </location>
</feature>
<evidence type="ECO:0008006" key="4">
    <source>
        <dbReference type="Google" id="ProtNLM"/>
    </source>
</evidence>